<dbReference type="Proteomes" id="UP001159363">
    <property type="component" value="Chromosome 3"/>
</dbReference>
<dbReference type="EMBL" id="JARBHB010000003">
    <property type="protein sequence ID" value="KAJ8889344.1"/>
    <property type="molecule type" value="Genomic_DNA"/>
</dbReference>
<evidence type="ECO:0000313" key="1">
    <source>
        <dbReference type="EMBL" id="KAJ8889344.1"/>
    </source>
</evidence>
<accession>A0ABQ9HZ46</accession>
<comment type="caution">
    <text evidence="1">The sequence shown here is derived from an EMBL/GenBank/DDBJ whole genome shotgun (WGS) entry which is preliminary data.</text>
</comment>
<reference evidence="1 2" key="1">
    <citation type="submission" date="2023-02" db="EMBL/GenBank/DDBJ databases">
        <title>LHISI_Scaffold_Assembly.</title>
        <authorList>
            <person name="Stuart O.P."/>
            <person name="Cleave R."/>
            <person name="Magrath M.J.L."/>
            <person name="Mikheyev A.S."/>
        </authorList>
    </citation>
    <scope>NUCLEOTIDE SEQUENCE [LARGE SCALE GENOMIC DNA]</scope>
    <source>
        <strain evidence="1">Daus_M_001</strain>
        <tissue evidence="1">Leg muscle</tissue>
    </source>
</reference>
<keyword evidence="2" id="KW-1185">Reference proteome</keyword>
<gene>
    <name evidence="1" type="ORF">PR048_008843</name>
</gene>
<name>A0ABQ9HZ46_9NEOP</name>
<sequence length="214" mass="24222">MASPEKRRYSQPCSNNKDLCSTGEMKPLTRENRVHSPAGSLTDFRKWESLLDDATGRRVFSGISRFPRPCIPVLHHYHLILPSSALKPRWEGACNWEVQGVRECSWYTPGLAWCRYCGRRKHDARAAATTRCGRAGKLACAASTPTPLKTTASVQLDTQRLFMWLRNWPSSLNLAVRYCKTPLAGRDNKNNTSFLLEPLSRTAFRISDVAVLPW</sequence>
<proteinExistence type="predicted"/>
<evidence type="ECO:0000313" key="2">
    <source>
        <dbReference type="Proteomes" id="UP001159363"/>
    </source>
</evidence>
<protein>
    <submittedName>
        <fullName evidence="1">Uncharacterized protein</fullName>
    </submittedName>
</protein>
<organism evidence="1 2">
    <name type="scientific">Dryococelus australis</name>
    <dbReference type="NCBI Taxonomy" id="614101"/>
    <lineage>
        <taxon>Eukaryota</taxon>
        <taxon>Metazoa</taxon>
        <taxon>Ecdysozoa</taxon>
        <taxon>Arthropoda</taxon>
        <taxon>Hexapoda</taxon>
        <taxon>Insecta</taxon>
        <taxon>Pterygota</taxon>
        <taxon>Neoptera</taxon>
        <taxon>Polyneoptera</taxon>
        <taxon>Phasmatodea</taxon>
        <taxon>Verophasmatodea</taxon>
        <taxon>Anareolatae</taxon>
        <taxon>Phasmatidae</taxon>
        <taxon>Eurycanthinae</taxon>
        <taxon>Dryococelus</taxon>
    </lineage>
</organism>